<protein>
    <submittedName>
        <fullName evidence="3">Unplaced genomic scaffold PLICRscaffold_24, whole genome shotgun sequence</fullName>
    </submittedName>
</protein>
<evidence type="ECO:0000313" key="3">
    <source>
        <dbReference type="EMBL" id="KII83508.1"/>
    </source>
</evidence>
<keyword evidence="4" id="KW-1185">Reference proteome</keyword>
<feature type="coiled-coil region" evidence="1">
    <location>
        <begin position="351"/>
        <end position="378"/>
    </location>
</feature>
<evidence type="ECO:0000256" key="2">
    <source>
        <dbReference type="SAM" id="MobiDB-lite"/>
    </source>
</evidence>
<dbReference type="EMBL" id="KN832577">
    <property type="protein sequence ID" value="KII83508.1"/>
    <property type="molecule type" value="Genomic_DNA"/>
</dbReference>
<evidence type="ECO:0000313" key="4">
    <source>
        <dbReference type="Proteomes" id="UP000053263"/>
    </source>
</evidence>
<feature type="compositionally biased region" description="Low complexity" evidence="2">
    <location>
        <begin position="65"/>
        <end position="91"/>
    </location>
</feature>
<organism evidence="3 4">
    <name type="scientific">Plicaturopsis crispa FD-325 SS-3</name>
    <dbReference type="NCBI Taxonomy" id="944288"/>
    <lineage>
        <taxon>Eukaryota</taxon>
        <taxon>Fungi</taxon>
        <taxon>Dikarya</taxon>
        <taxon>Basidiomycota</taxon>
        <taxon>Agaricomycotina</taxon>
        <taxon>Agaricomycetes</taxon>
        <taxon>Agaricomycetidae</taxon>
        <taxon>Amylocorticiales</taxon>
        <taxon>Amylocorticiaceae</taxon>
        <taxon>Plicatura</taxon>
        <taxon>Plicaturopsis crispa</taxon>
    </lineage>
</organism>
<dbReference type="HOGENOM" id="CLU_611275_0_0_1"/>
<proteinExistence type="predicted"/>
<dbReference type="AlphaFoldDB" id="A0A0C9T5W4"/>
<sequence length="448" mass="48181">MQCSRLQSYHDWRIREHMDEDSAFVALGGSAQYERFLQDLYATKSLVAPPSAQPPKTKKARGPSKKAAPPVAPGGASPPRTRGRAAAAGPSVKALGKRPAREPFPEVEGAASASAVQGAPRVSDSRSRKKARLIPDTPQSPPPDATEDVTPPPADSILGDLDFDLDVDLRELHDTRSANTRLQKDNDNLRAMLRQAREAGRDLQYEQATLQTSLQAAEQARLAAEQSARPAQTRATELQRRLTATTGALTASQDQLGLLRAELRDTQASLAAAEKKLADTEERLRVLQVCYNNQANATVGAEAERDEIDLERARAAVRRATVHDAREPPYEGRLAQARPETTDASGTSTLVVSLRAQITDLERSLALAREEAEEAADAPCIVLVSGIKRERPSSAMLCVSRLASVALADIRGAFVALLSNMLEQGAAWVDTALLPSDASAGVLVRFGQ</sequence>
<feature type="region of interest" description="Disordered" evidence="2">
    <location>
        <begin position="46"/>
        <end position="158"/>
    </location>
</feature>
<dbReference type="Proteomes" id="UP000053263">
    <property type="component" value="Unassembled WGS sequence"/>
</dbReference>
<reference evidence="3 4" key="1">
    <citation type="submission" date="2014-06" db="EMBL/GenBank/DDBJ databases">
        <title>Evolutionary Origins and Diversification of the Mycorrhizal Mutualists.</title>
        <authorList>
            <consortium name="DOE Joint Genome Institute"/>
            <consortium name="Mycorrhizal Genomics Consortium"/>
            <person name="Kohler A."/>
            <person name="Kuo A."/>
            <person name="Nagy L.G."/>
            <person name="Floudas D."/>
            <person name="Copeland A."/>
            <person name="Barry K.W."/>
            <person name="Cichocki N."/>
            <person name="Veneault-Fourrey C."/>
            <person name="LaButti K."/>
            <person name="Lindquist E.A."/>
            <person name="Lipzen A."/>
            <person name="Lundell T."/>
            <person name="Morin E."/>
            <person name="Murat C."/>
            <person name="Riley R."/>
            <person name="Ohm R."/>
            <person name="Sun H."/>
            <person name="Tunlid A."/>
            <person name="Henrissat B."/>
            <person name="Grigoriev I.V."/>
            <person name="Hibbett D.S."/>
            <person name="Martin F."/>
        </authorList>
    </citation>
    <scope>NUCLEOTIDE SEQUENCE [LARGE SCALE GENOMIC DNA]</scope>
    <source>
        <strain evidence="3 4">FD-325 SS-3</strain>
    </source>
</reference>
<feature type="compositionally biased region" description="Pro residues" evidence="2">
    <location>
        <begin position="138"/>
        <end position="154"/>
    </location>
</feature>
<gene>
    <name evidence="3" type="ORF">PLICRDRAFT_32917</name>
</gene>
<feature type="coiled-coil region" evidence="1">
    <location>
        <begin position="256"/>
        <end position="290"/>
    </location>
</feature>
<accession>A0A0C9T5W4</accession>
<keyword evidence="1" id="KW-0175">Coiled coil</keyword>
<name>A0A0C9T5W4_PLICR</name>
<evidence type="ECO:0000256" key="1">
    <source>
        <dbReference type="SAM" id="Coils"/>
    </source>
</evidence>